<dbReference type="EC" id="4.1.1.52" evidence="5"/>
<evidence type="ECO:0000313" key="7">
    <source>
        <dbReference type="EMBL" id="MFD2414754.1"/>
    </source>
</evidence>
<proteinExistence type="predicted"/>
<dbReference type="InterPro" id="IPR032466">
    <property type="entry name" value="Metal_Hydrolase"/>
</dbReference>
<dbReference type="Proteomes" id="UP001597417">
    <property type="component" value="Unassembled WGS sequence"/>
</dbReference>
<protein>
    <recommendedName>
        <fullName evidence="5">6-methylsalicylate decarboxylase</fullName>
        <ecNumber evidence="5">4.1.1.52</ecNumber>
    </recommendedName>
</protein>
<dbReference type="RefSeq" id="WP_378259919.1">
    <property type="nucleotide sequence ID" value="NZ_JBHUKR010000001.1"/>
</dbReference>
<keyword evidence="2" id="KW-0862">Zinc</keyword>
<evidence type="ECO:0000256" key="3">
    <source>
        <dbReference type="ARBA" id="ARBA00023239"/>
    </source>
</evidence>
<dbReference type="SUPFAM" id="SSF51556">
    <property type="entry name" value="Metallo-dependent hydrolases"/>
    <property type="match status" value="1"/>
</dbReference>
<dbReference type="EMBL" id="JBHUKR010000001">
    <property type="protein sequence ID" value="MFD2414754.1"/>
    <property type="molecule type" value="Genomic_DNA"/>
</dbReference>
<dbReference type="InterPro" id="IPR006680">
    <property type="entry name" value="Amidohydro-rel"/>
</dbReference>
<evidence type="ECO:0000256" key="4">
    <source>
        <dbReference type="ARBA" id="ARBA00036832"/>
    </source>
</evidence>
<reference evidence="8" key="1">
    <citation type="journal article" date="2019" name="Int. J. Syst. Evol. Microbiol.">
        <title>The Global Catalogue of Microorganisms (GCM) 10K type strain sequencing project: providing services to taxonomists for standard genome sequencing and annotation.</title>
        <authorList>
            <consortium name="The Broad Institute Genomics Platform"/>
            <consortium name="The Broad Institute Genome Sequencing Center for Infectious Disease"/>
            <person name="Wu L."/>
            <person name="Ma J."/>
        </authorList>
    </citation>
    <scope>NUCLEOTIDE SEQUENCE [LARGE SCALE GENOMIC DNA]</scope>
    <source>
        <strain evidence="8">CGMCC 4.7645</strain>
    </source>
</reference>
<accession>A0ABW5FJ53</accession>
<keyword evidence="3" id="KW-0456">Lyase</keyword>
<comment type="catalytic activity">
    <reaction evidence="4">
        <text>6-methylsalicylate + H(+) = 3-methylphenol + CO2</text>
        <dbReference type="Rhea" id="RHEA:23112"/>
        <dbReference type="ChEBI" id="CHEBI:15378"/>
        <dbReference type="ChEBI" id="CHEBI:16526"/>
        <dbReference type="ChEBI" id="CHEBI:17231"/>
        <dbReference type="ChEBI" id="CHEBI:36658"/>
        <dbReference type="EC" id="4.1.1.52"/>
    </reaction>
    <physiologicalReaction direction="left-to-right" evidence="4">
        <dbReference type="Rhea" id="RHEA:23113"/>
    </physiologicalReaction>
</comment>
<name>A0ABW5FJ53_9PSEU</name>
<sequence>MTRPASALIDIHAHFSLPSTPAARHAAWEASRRRQHFLAPEPYEWRLDGTLAYMDETGTAMQMLSTVPNNLESLRASNDYGVQIVATHPTRFGLLAALPTDDPQASLAEIQRVGGLDGVDGWAVSTVYNGQSLAADALDPLWQQLDDRHAVVFVHPNAYAPAVADLPTPLVEVAFDTGRTVVSMLYAGVFARFPNITFVIAHAGGAVPLLAGRLGLIGTEPWVPNPHNLGTSEIETTLRRLWVDTAASASDQQLTAAAATFGEDHLVFGSDWGVPCTDKASALRNIRALLCTEAIGRTARAAVPDRAHVLFPQAARRAQSG</sequence>
<dbReference type="InterPro" id="IPR032465">
    <property type="entry name" value="ACMSD"/>
</dbReference>
<keyword evidence="8" id="KW-1185">Reference proteome</keyword>
<evidence type="ECO:0000313" key="8">
    <source>
        <dbReference type="Proteomes" id="UP001597417"/>
    </source>
</evidence>
<feature type="domain" description="Amidohydrolase-related" evidence="6">
    <location>
        <begin position="9"/>
        <end position="274"/>
    </location>
</feature>
<gene>
    <name evidence="7" type="ORF">ACFSXZ_00220</name>
</gene>
<dbReference type="Pfam" id="PF04909">
    <property type="entry name" value="Amidohydro_2"/>
    <property type="match status" value="1"/>
</dbReference>
<comment type="caution">
    <text evidence="7">The sequence shown here is derived from an EMBL/GenBank/DDBJ whole genome shotgun (WGS) entry which is preliminary data.</text>
</comment>
<evidence type="ECO:0000256" key="2">
    <source>
        <dbReference type="ARBA" id="ARBA00022833"/>
    </source>
</evidence>
<keyword evidence="1" id="KW-0479">Metal-binding</keyword>
<dbReference type="PANTHER" id="PTHR21240">
    <property type="entry name" value="2-AMINO-3-CARBOXYLMUCONATE-6-SEMIALDEHYDE DECARBOXYLASE"/>
    <property type="match status" value="1"/>
</dbReference>
<evidence type="ECO:0000256" key="1">
    <source>
        <dbReference type="ARBA" id="ARBA00022723"/>
    </source>
</evidence>
<dbReference type="Gene3D" id="3.20.20.140">
    <property type="entry name" value="Metal-dependent hydrolases"/>
    <property type="match status" value="1"/>
</dbReference>
<dbReference type="PANTHER" id="PTHR21240:SF29">
    <property type="entry name" value="AMIDOHYDROLASE-RELATED DOMAIN-CONTAINING PROTEIN"/>
    <property type="match status" value="1"/>
</dbReference>
<evidence type="ECO:0000256" key="5">
    <source>
        <dbReference type="ARBA" id="ARBA00038889"/>
    </source>
</evidence>
<evidence type="ECO:0000259" key="6">
    <source>
        <dbReference type="Pfam" id="PF04909"/>
    </source>
</evidence>
<organism evidence="7 8">
    <name type="scientific">Amycolatopsis pigmentata</name>
    <dbReference type="NCBI Taxonomy" id="450801"/>
    <lineage>
        <taxon>Bacteria</taxon>
        <taxon>Bacillati</taxon>
        <taxon>Actinomycetota</taxon>
        <taxon>Actinomycetes</taxon>
        <taxon>Pseudonocardiales</taxon>
        <taxon>Pseudonocardiaceae</taxon>
        <taxon>Amycolatopsis</taxon>
    </lineage>
</organism>